<proteinExistence type="predicted"/>
<dbReference type="Proteomes" id="UP000018890">
    <property type="component" value="Unassembled WGS sequence"/>
</dbReference>
<dbReference type="STRING" id="1236970.JCM9140_3685"/>
<name>W4Q771_9BACI</name>
<organism evidence="1 2">
    <name type="scientific">Halalkalibacter wakoensis JCM 9140</name>
    <dbReference type="NCBI Taxonomy" id="1236970"/>
    <lineage>
        <taxon>Bacteria</taxon>
        <taxon>Bacillati</taxon>
        <taxon>Bacillota</taxon>
        <taxon>Bacilli</taxon>
        <taxon>Bacillales</taxon>
        <taxon>Bacillaceae</taxon>
        <taxon>Halalkalibacter</taxon>
    </lineage>
</organism>
<dbReference type="EMBL" id="BAUT01000054">
    <property type="protein sequence ID" value="GAE27533.1"/>
    <property type="molecule type" value="Genomic_DNA"/>
</dbReference>
<evidence type="ECO:0000313" key="1">
    <source>
        <dbReference type="EMBL" id="GAE27533.1"/>
    </source>
</evidence>
<evidence type="ECO:0000313" key="2">
    <source>
        <dbReference type="Proteomes" id="UP000018890"/>
    </source>
</evidence>
<dbReference type="AlphaFoldDB" id="W4Q771"/>
<keyword evidence="2" id="KW-1185">Reference proteome</keyword>
<sequence length="79" mass="9174">MFTQDIEDFVRPVTFKGGDVPITKEQLKKIHQLAKEVEIKPEIVTELMKLMFNVDHSTKLSKIQAAQLIHELLILQKPY</sequence>
<gene>
    <name evidence="1" type="ORF">JCM9140_3685</name>
</gene>
<accession>W4Q771</accession>
<reference evidence="1" key="1">
    <citation type="journal article" date="2014" name="Genome Announc.">
        <title>Draft Genome Sequences of Three Alkaliphilic Bacillus Strains, Bacillus wakoensis JCM 9140T, Bacillus akibai JCM 9157T, and Bacillus hemicellulosilyticus JCM 9152T.</title>
        <authorList>
            <person name="Yuki M."/>
            <person name="Oshima K."/>
            <person name="Suda W."/>
            <person name="Oshida Y."/>
            <person name="Kitamura K."/>
            <person name="Iida T."/>
            <person name="Hattori M."/>
            <person name="Ohkuma M."/>
        </authorList>
    </citation>
    <scope>NUCLEOTIDE SEQUENCE [LARGE SCALE GENOMIC DNA]</scope>
    <source>
        <strain evidence="1">JCM 9140</strain>
    </source>
</reference>
<comment type="caution">
    <text evidence="1">The sequence shown here is derived from an EMBL/GenBank/DDBJ whole genome shotgun (WGS) entry which is preliminary data.</text>
</comment>
<protein>
    <submittedName>
        <fullName evidence="1">Uncharacterized protein</fullName>
    </submittedName>
</protein>